<dbReference type="Gene3D" id="3.40.190.10">
    <property type="entry name" value="Periplasmic binding protein-like II"/>
    <property type="match status" value="1"/>
</dbReference>
<dbReference type="EMBL" id="QLIX01000001">
    <property type="protein sequence ID" value="RAI60840.1"/>
    <property type="molecule type" value="Genomic_DNA"/>
</dbReference>
<dbReference type="PANTHER" id="PTHR42928">
    <property type="entry name" value="TRICARBOXYLATE-BINDING PROTEIN"/>
    <property type="match status" value="1"/>
</dbReference>
<dbReference type="PANTHER" id="PTHR42928:SF5">
    <property type="entry name" value="BLR1237 PROTEIN"/>
    <property type="match status" value="1"/>
</dbReference>
<keyword evidence="4" id="KW-1185">Reference proteome</keyword>
<name>A0A327MCW8_9PROT</name>
<dbReference type="OrthoDB" id="7249444at2"/>
<dbReference type="SUPFAM" id="SSF53850">
    <property type="entry name" value="Periplasmic binding protein-like II"/>
    <property type="match status" value="1"/>
</dbReference>
<feature type="chain" id="PRO_5016468637" evidence="2">
    <location>
        <begin position="24"/>
        <end position="325"/>
    </location>
</feature>
<dbReference type="InterPro" id="IPR042100">
    <property type="entry name" value="Bug_dom1"/>
</dbReference>
<dbReference type="Proteomes" id="UP000249065">
    <property type="component" value="Unassembled WGS sequence"/>
</dbReference>
<proteinExistence type="inferred from homology"/>
<evidence type="ECO:0000313" key="4">
    <source>
        <dbReference type="Proteomes" id="UP000249065"/>
    </source>
</evidence>
<accession>A0A327MCW8</accession>
<keyword evidence="2" id="KW-0732">Signal</keyword>
<reference evidence="4" key="1">
    <citation type="submission" date="2018-06" db="EMBL/GenBank/DDBJ databases">
        <authorList>
            <person name="Khan S.A."/>
        </authorList>
    </citation>
    <scope>NUCLEOTIDE SEQUENCE [LARGE SCALE GENOMIC DNA]</scope>
    <source>
        <strain evidence="4">DB-1506</strain>
    </source>
</reference>
<evidence type="ECO:0000313" key="3">
    <source>
        <dbReference type="EMBL" id="RAI60840.1"/>
    </source>
</evidence>
<comment type="similarity">
    <text evidence="1">Belongs to the UPF0065 (bug) family.</text>
</comment>
<dbReference type="AlphaFoldDB" id="A0A327MCW8"/>
<sequence>MPMPLHRRALLAAPLLLSPLARAGAAEAFPERAISVVSGYAPGGVTDITSRAVAERMGQALSVPMVVENRAGAATAVANTAVAQARPDGYTLLMGTSTLAINPALQPSLTPKEPMRELAPIGMVFRTAFVLHVHPSVPAKTTAELIAWCRSNPGKLNFGSSGTGAVNHLALALFAQRAGIEVTHIPYKGGAPALLDLRAGRIGAMFQAVLEALPSLREGGTRGLAISSAERSALLPELPPVAEAVPGFDVVFWQGLFAPAGTPEPVLARLGGALTTATGDAALRARMAEHGVVITTGDAAALRQTLAAETTLWGELIRTANIRPD</sequence>
<evidence type="ECO:0000256" key="1">
    <source>
        <dbReference type="ARBA" id="ARBA00006987"/>
    </source>
</evidence>
<dbReference type="InterPro" id="IPR005064">
    <property type="entry name" value="BUG"/>
</dbReference>
<evidence type="ECO:0000256" key="2">
    <source>
        <dbReference type="SAM" id="SignalP"/>
    </source>
</evidence>
<gene>
    <name evidence="3" type="ORF">DOO78_01545</name>
</gene>
<protein>
    <submittedName>
        <fullName evidence="3">Tripartite tricarboxylate transporter substrate binding protein</fullName>
    </submittedName>
</protein>
<organism evidence="3 4">
    <name type="scientific">Roseicella frigidaeris</name>
    <dbReference type="NCBI Taxonomy" id="2230885"/>
    <lineage>
        <taxon>Bacteria</taxon>
        <taxon>Pseudomonadati</taxon>
        <taxon>Pseudomonadota</taxon>
        <taxon>Alphaproteobacteria</taxon>
        <taxon>Acetobacterales</taxon>
        <taxon>Roseomonadaceae</taxon>
        <taxon>Roseicella</taxon>
    </lineage>
</organism>
<dbReference type="Gene3D" id="3.40.190.150">
    <property type="entry name" value="Bordetella uptake gene, domain 1"/>
    <property type="match status" value="1"/>
</dbReference>
<feature type="signal peptide" evidence="2">
    <location>
        <begin position="1"/>
        <end position="23"/>
    </location>
</feature>
<comment type="caution">
    <text evidence="3">The sequence shown here is derived from an EMBL/GenBank/DDBJ whole genome shotgun (WGS) entry which is preliminary data.</text>
</comment>
<dbReference type="Pfam" id="PF03401">
    <property type="entry name" value="TctC"/>
    <property type="match status" value="1"/>
</dbReference>
<dbReference type="PIRSF" id="PIRSF017082">
    <property type="entry name" value="YflP"/>
    <property type="match status" value="1"/>
</dbReference>